<evidence type="ECO:0000313" key="3">
    <source>
        <dbReference type="Proteomes" id="UP000294847"/>
    </source>
</evidence>
<dbReference type="Gene3D" id="1.25.10.50">
    <property type="match status" value="1"/>
</dbReference>
<reference evidence="2 3" key="1">
    <citation type="journal article" date="2019" name="Mol. Biol. Evol.">
        <title>Blast fungal genomes show frequent chromosomal changes, gene gains and losses, and effector gene turnover.</title>
        <authorList>
            <person name="Gomez Luciano L.B."/>
            <person name="Jason Tsai I."/>
            <person name="Chuma I."/>
            <person name="Tosa Y."/>
            <person name="Chen Y.H."/>
            <person name="Li J.Y."/>
            <person name="Li M.Y."/>
            <person name="Jade Lu M.Y."/>
            <person name="Nakayashiki H."/>
            <person name="Li W.H."/>
        </authorList>
    </citation>
    <scope>NUCLEOTIDE SEQUENCE [LARGE SCALE GENOMIC DNA]</scope>
    <source>
        <strain evidence="2">MZ5-1-6</strain>
    </source>
</reference>
<proteinExistence type="predicted"/>
<organism evidence="2 3">
    <name type="scientific">Pyricularia oryzae</name>
    <name type="common">Rice blast fungus</name>
    <name type="synonym">Magnaporthe oryzae</name>
    <dbReference type="NCBI Taxonomy" id="318829"/>
    <lineage>
        <taxon>Eukaryota</taxon>
        <taxon>Fungi</taxon>
        <taxon>Dikarya</taxon>
        <taxon>Ascomycota</taxon>
        <taxon>Pezizomycotina</taxon>
        <taxon>Sordariomycetes</taxon>
        <taxon>Sordariomycetidae</taxon>
        <taxon>Magnaporthales</taxon>
        <taxon>Pyriculariaceae</taxon>
        <taxon>Pyricularia</taxon>
    </lineage>
</organism>
<dbReference type="EMBL" id="CP034209">
    <property type="protein sequence ID" value="QBZ65210.1"/>
    <property type="molecule type" value="Genomic_DNA"/>
</dbReference>
<accession>A0A4P7NS82</accession>
<sequence>MDALPTRLEKLDEHLDELSSNPETPIDAVLFDHVELQVTEANIPHLMPRLLPKVASILRKYQKDPQVLCSLALKLLQQATLSQVLSLTSEEDLAGALQSPAPSANILAMEILGKAAATPAEVAILSVSTPLVTGLLSCWLSSPDVGVGERGIKVLEALLETDCPTAGNDIGGGDRMQLAKKRAPGHGKLWRRLFQDRDVFGLLIELLEGRHFDSTTQPQQQSLAHGRILRLVPTLARINLAGITQCGFPELLPKGRRAGGQTAGPDSLLHYVTLRMVDMEDPLMRLSLVDFIETLVLELRSSEYSPAKVETLRGLLRDATAMDRSLTETLHTLPNRTEEADVMTEWVNEVLPASATRVQ</sequence>
<evidence type="ECO:0000259" key="1">
    <source>
        <dbReference type="Pfam" id="PF18795"/>
    </source>
</evidence>
<name>A0A4P7NS82_PYROR</name>
<feature type="domain" description="DNA mismatch repair protein HSM3 N-terminal" evidence="1">
    <location>
        <begin position="12"/>
        <end position="120"/>
    </location>
</feature>
<evidence type="ECO:0000313" key="2">
    <source>
        <dbReference type="EMBL" id="QBZ65210.1"/>
    </source>
</evidence>
<dbReference type="InterPro" id="IPR041335">
    <property type="entry name" value="HSM3_N"/>
</dbReference>
<dbReference type="AlphaFoldDB" id="A0A4P7NS82"/>
<dbReference type="Pfam" id="PF18795">
    <property type="entry name" value="HSM3_N"/>
    <property type="match status" value="1"/>
</dbReference>
<dbReference type="Proteomes" id="UP000294847">
    <property type="component" value="Chromosome 6"/>
</dbReference>
<protein>
    <recommendedName>
        <fullName evidence="1">DNA mismatch repair protein HSM3 N-terminal domain-containing protein</fullName>
    </recommendedName>
</protein>
<gene>
    <name evidence="2" type="ORF">PoMZ_06917</name>
</gene>